<protein>
    <submittedName>
        <fullName evidence="3">Uncharacterized protein</fullName>
    </submittedName>
</protein>
<feature type="transmembrane region" description="Helical" evidence="1">
    <location>
        <begin position="184"/>
        <end position="208"/>
    </location>
</feature>
<evidence type="ECO:0000313" key="4">
    <source>
        <dbReference type="Proteomes" id="UP001164746"/>
    </source>
</evidence>
<keyword evidence="1" id="KW-0812">Transmembrane</keyword>
<dbReference type="EMBL" id="CP111016">
    <property type="protein sequence ID" value="WAR06433.1"/>
    <property type="molecule type" value="Genomic_DNA"/>
</dbReference>
<keyword evidence="2" id="KW-0732">Signal</keyword>
<proteinExistence type="predicted"/>
<gene>
    <name evidence="3" type="ORF">MAR_021802</name>
</gene>
<feature type="signal peptide" evidence="2">
    <location>
        <begin position="1"/>
        <end position="19"/>
    </location>
</feature>
<evidence type="ECO:0000256" key="2">
    <source>
        <dbReference type="SAM" id="SignalP"/>
    </source>
</evidence>
<keyword evidence="1" id="KW-1133">Transmembrane helix</keyword>
<keyword evidence="1" id="KW-0472">Membrane</keyword>
<name>A0ABY7E8X3_MYAAR</name>
<organism evidence="3 4">
    <name type="scientific">Mya arenaria</name>
    <name type="common">Soft-shell clam</name>
    <dbReference type="NCBI Taxonomy" id="6604"/>
    <lineage>
        <taxon>Eukaryota</taxon>
        <taxon>Metazoa</taxon>
        <taxon>Spiralia</taxon>
        <taxon>Lophotrochozoa</taxon>
        <taxon>Mollusca</taxon>
        <taxon>Bivalvia</taxon>
        <taxon>Autobranchia</taxon>
        <taxon>Heteroconchia</taxon>
        <taxon>Euheterodonta</taxon>
        <taxon>Imparidentia</taxon>
        <taxon>Neoheterodontei</taxon>
        <taxon>Myida</taxon>
        <taxon>Myoidea</taxon>
        <taxon>Myidae</taxon>
        <taxon>Mya</taxon>
    </lineage>
</organism>
<evidence type="ECO:0000256" key="1">
    <source>
        <dbReference type="SAM" id="Phobius"/>
    </source>
</evidence>
<dbReference type="Proteomes" id="UP001164746">
    <property type="component" value="Chromosome 5"/>
</dbReference>
<keyword evidence="4" id="KW-1185">Reference proteome</keyword>
<feature type="chain" id="PRO_5047076727" evidence="2">
    <location>
        <begin position="20"/>
        <end position="211"/>
    </location>
</feature>
<sequence length="211" mass="23060">MNVPFLLLMATYLAEEVESKTFDLNITNVSMDSCGVFKCTDISEHQDSVILTVIHFKADNSSLHITEPSLASDGNITVITDCLFPNSVSVKWSTVKDGEVIADIESSTYSVEHCSTSCSGSPAVKIQTFIVHNETKGKSITVSYNLVIQHMDVKEPIIWTSEQRYKIIDTDEQTPSETKLSAGAIAGIVIGVIALLALLGGAAIFIWFKRR</sequence>
<evidence type="ECO:0000313" key="3">
    <source>
        <dbReference type="EMBL" id="WAR06433.1"/>
    </source>
</evidence>
<accession>A0ABY7E8X3</accession>
<reference evidence="3" key="1">
    <citation type="submission" date="2022-11" db="EMBL/GenBank/DDBJ databases">
        <title>Centuries of genome instability and evolution in soft-shell clam transmissible cancer (bioRxiv).</title>
        <authorList>
            <person name="Hart S.F.M."/>
            <person name="Yonemitsu M.A."/>
            <person name="Giersch R.M."/>
            <person name="Beal B.F."/>
            <person name="Arriagada G."/>
            <person name="Davis B.W."/>
            <person name="Ostrander E.A."/>
            <person name="Goff S.P."/>
            <person name="Metzger M.J."/>
        </authorList>
    </citation>
    <scope>NUCLEOTIDE SEQUENCE</scope>
    <source>
        <strain evidence="3">MELC-2E11</strain>
        <tissue evidence="3">Siphon/mantle</tissue>
    </source>
</reference>